<keyword evidence="2" id="KW-1133">Transmembrane helix</keyword>
<evidence type="ECO:0000313" key="4">
    <source>
        <dbReference type="Proteomes" id="UP001596957"/>
    </source>
</evidence>
<name>A0ABW2VE11_9ACTN</name>
<dbReference type="Gene3D" id="2.60.120.260">
    <property type="entry name" value="Galactose-binding domain-like"/>
    <property type="match status" value="1"/>
</dbReference>
<reference evidence="4" key="1">
    <citation type="journal article" date="2019" name="Int. J. Syst. Evol. Microbiol.">
        <title>The Global Catalogue of Microorganisms (GCM) 10K type strain sequencing project: providing services to taxonomists for standard genome sequencing and annotation.</title>
        <authorList>
            <consortium name="The Broad Institute Genomics Platform"/>
            <consortium name="The Broad Institute Genome Sequencing Center for Infectious Disease"/>
            <person name="Wu L."/>
            <person name="Ma J."/>
        </authorList>
    </citation>
    <scope>NUCLEOTIDE SEQUENCE [LARGE SCALE GENOMIC DNA]</scope>
    <source>
        <strain evidence="4">CGMCC 4.7198</strain>
    </source>
</reference>
<feature type="compositionally biased region" description="Pro residues" evidence="1">
    <location>
        <begin position="16"/>
        <end position="42"/>
    </location>
</feature>
<keyword evidence="2" id="KW-0812">Transmembrane</keyword>
<feature type="transmembrane region" description="Helical" evidence="2">
    <location>
        <begin position="257"/>
        <end position="278"/>
    </location>
</feature>
<gene>
    <name evidence="3" type="ORF">ACFQZP_13810</name>
</gene>
<protein>
    <submittedName>
        <fullName evidence="3">Zinc ribbon domain-containing protein</fullName>
    </submittedName>
</protein>
<dbReference type="SUPFAM" id="SSF49785">
    <property type="entry name" value="Galactose-binding domain-like"/>
    <property type="match status" value="1"/>
</dbReference>
<dbReference type="InterPro" id="IPR008979">
    <property type="entry name" value="Galactose-bd-like_sf"/>
</dbReference>
<accession>A0ABW2VE11</accession>
<dbReference type="PRINTS" id="PR01217">
    <property type="entry name" value="PRICHEXTENSN"/>
</dbReference>
<feature type="compositionally biased region" description="Low complexity" evidence="1">
    <location>
        <begin position="43"/>
        <end position="60"/>
    </location>
</feature>
<dbReference type="InterPro" id="IPR057561">
    <property type="entry name" value="NADase_transloc"/>
</dbReference>
<dbReference type="EMBL" id="JBHTEC010000001">
    <property type="protein sequence ID" value="MFD0282741.1"/>
    <property type="molecule type" value="Genomic_DNA"/>
</dbReference>
<dbReference type="Proteomes" id="UP001596957">
    <property type="component" value="Unassembled WGS sequence"/>
</dbReference>
<keyword evidence="4" id="KW-1185">Reference proteome</keyword>
<organism evidence="3 4">
    <name type="scientific">Streptomyces lutosisoli</name>
    <dbReference type="NCBI Taxonomy" id="2665721"/>
    <lineage>
        <taxon>Bacteria</taxon>
        <taxon>Bacillati</taxon>
        <taxon>Actinomycetota</taxon>
        <taxon>Actinomycetes</taxon>
        <taxon>Kitasatosporales</taxon>
        <taxon>Streptomycetaceae</taxon>
        <taxon>Streptomyces</taxon>
    </lineage>
</organism>
<dbReference type="NCBIfam" id="NF047619">
    <property type="entry name" value="NADase_discoid"/>
    <property type="match status" value="1"/>
</dbReference>
<feature type="compositionally biased region" description="Low complexity" evidence="1">
    <location>
        <begin position="181"/>
        <end position="190"/>
    </location>
</feature>
<evidence type="ECO:0000313" key="3">
    <source>
        <dbReference type="EMBL" id="MFD0282741.1"/>
    </source>
</evidence>
<evidence type="ECO:0000256" key="1">
    <source>
        <dbReference type="SAM" id="MobiDB-lite"/>
    </source>
</evidence>
<feature type="compositionally biased region" description="Low complexity" evidence="1">
    <location>
        <begin position="1"/>
        <end position="15"/>
    </location>
</feature>
<feature type="compositionally biased region" description="Low complexity" evidence="1">
    <location>
        <begin position="132"/>
        <end position="147"/>
    </location>
</feature>
<feature type="compositionally biased region" description="Pro residues" evidence="1">
    <location>
        <begin position="148"/>
        <end position="180"/>
    </location>
</feature>
<dbReference type="RefSeq" id="WP_381258914.1">
    <property type="nucleotide sequence ID" value="NZ_JBHTBI010000028.1"/>
</dbReference>
<sequence>MPRPTASEPPASSTPAEPPAAPDATQPEPPAATPAPSSPPAEEPASAAPARGSSLRTRLTGRGRGEERGASTAPAADSRDGDGDGEGSGTTSGQYGETARPAPRPGPDDADAEPSVPAPRPTTREASRTDEAAPTSVASAAPVTHPAPATPPAPAPRNSPGPRPPAGPTPDTPTPAPIQPVRPAKPVAPRPVVRPAEVPDEVAGAPCPSCGTPNPPGRRFCRRCATALNPAAKPEPLPWWRTVWPFRRRVRASSGRAVRLLVILAVVVALCAGALLLLPAGRALFEDTRDKLGKPKPVTPVGIRASAEVPGHPAKNTTDGLSNSYWGAPAPGASVTYTFGKPFRMVDLLITNGPSKNPEDYHSQARALQVDLEVTTSDGEQHNKQLTLSDKPGDQTIPTGISDVKTVRLTLRSPVGLTSGRQLALAEVEFFQRS</sequence>
<feature type="compositionally biased region" description="Basic and acidic residues" evidence="1">
    <location>
        <begin position="122"/>
        <end position="131"/>
    </location>
</feature>
<keyword evidence="2" id="KW-0472">Membrane</keyword>
<proteinExistence type="predicted"/>
<feature type="region of interest" description="Disordered" evidence="1">
    <location>
        <begin position="1"/>
        <end position="190"/>
    </location>
</feature>
<evidence type="ECO:0000256" key="2">
    <source>
        <dbReference type="SAM" id="Phobius"/>
    </source>
</evidence>
<comment type="caution">
    <text evidence="3">The sequence shown here is derived from an EMBL/GenBank/DDBJ whole genome shotgun (WGS) entry which is preliminary data.</text>
</comment>